<dbReference type="KEGG" id="trg:TRUGW13939_01835"/>
<evidence type="ECO:0000313" key="1">
    <source>
        <dbReference type="EMBL" id="QKX54746.1"/>
    </source>
</evidence>
<evidence type="ECO:0000313" key="2">
    <source>
        <dbReference type="Proteomes" id="UP000509510"/>
    </source>
</evidence>
<proteinExistence type="predicted"/>
<organism evidence="1 2">
    <name type="scientific">Talaromyces rugulosus</name>
    <name type="common">Penicillium rugulosum</name>
    <dbReference type="NCBI Taxonomy" id="121627"/>
    <lineage>
        <taxon>Eukaryota</taxon>
        <taxon>Fungi</taxon>
        <taxon>Dikarya</taxon>
        <taxon>Ascomycota</taxon>
        <taxon>Pezizomycotina</taxon>
        <taxon>Eurotiomycetes</taxon>
        <taxon>Eurotiomycetidae</taxon>
        <taxon>Eurotiales</taxon>
        <taxon>Trichocomaceae</taxon>
        <taxon>Talaromyces</taxon>
        <taxon>Talaromyces sect. Islandici</taxon>
    </lineage>
</organism>
<dbReference type="AlphaFoldDB" id="A0A7H8QLH2"/>
<accession>A0A7H8QLH2</accession>
<dbReference type="OrthoDB" id="5422293at2759"/>
<dbReference type="GeneID" id="55989345"/>
<dbReference type="EMBL" id="CP055898">
    <property type="protein sequence ID" value="QKX54746.1"/>
    <property type="molecule type" value="Genomic_DNA"/>
</dbReference>
<dbReference type="RefSeq" id="XP_035340925.1">
    <property type="nucleotide sequence ID" value="XM_035485032.1"/>
</dbReference>
<gene>
    <name evidence="1" type="ORF">TRUGW13939_01835</name>
</gene>
<keyword evidence="2" id="KW-1185">Reference proteome</keyword>
<sequence>MRRVSRLLAGMRRFMLLNATCPDNSPTVSWILKHRSKYVGQFGLRKGNTPTESLYLMYEYIVAGWTVGLRNEIEYFFNQSSWAVSAIPDPKDPDPERYAILAVLPYYLTRAFNRLIERGIPRDCPAIITSEEMEDELRARPKVLEKEPSWVEQVPSLEQTLIIPDDNGEVPPERDRSEQFLRKKVIMEEPHTLFV</sequence>
<dbReference type="Proteomes" id="UP000509510">
    <property type="component" value="Chromosome I"/>
</dbReference>
<protein>
    <submittedName>
        <fullName evidence="1">Uncharacterized protein</fullName>
    </submittedName>
</protein>
<reference evidence="2" key="1">
    <citation type="submission" date="2020-06" db="EMBL/GenBank/DDBJ databases">
        <title>A chromosome-scale genome assembly of Talaromyces rugulosus W13939.</title>
        <authorList>
            <person name="Wang B."/>
            <person name="Guo L."/>
            <person name="Ye K."/>
            <person name="Wang L."/>
        </authorList>
    </citation>
    <scope>NUCLEOTIDE SEQUENCE [LARGE SCALE GENOMIC DNA]</scope>
    <source>
        <strain evidence="2">W13939</strain>
    </source>
</reference>
<name>A0A7H8QLH2_TALRU</name>